<dbReference type="InterPro" id="IPR036156">
    <property type="entry name" value="Beta-gal/glucu_dom_sf"/>
</dbReference>
<dbReference type="GO" id="GO:0005990">
    <property type="term" value="P:lactose catabolic process"/>
    <property type="evidence" value="ECO:0007669"/>
    <property type="project" value="TreeGrafter"/>
</dbReference>
<dbReference type="InterPro" id="IPR017853">
    <property type="entry name" value="GH"/>
</dbReference>
<proteinExistence type="inferred from homology"/>
<dbReference type="GO" id="GO:0009341">
    <property type="term" value="C:beta-galactosidase complex"/>
    <property type="evidence" value="ECO:0007669"/>
    <property type="project" value="InterPro"/>
</dbReference>
<dbReference type="InterPro" id="IPR006103">
    <property type="entry name" value="Glyco_hydro_2_cat"/>
</dbReference>
<evidence type="ECO:0000256" key="7">
    <source>
        <dbReference type="ARBA" id="ARBA00032230"/>
    </source>
</evidence>
<dbReference type="EMBL" id="DF820497">
    <property type="protein sequence ID" value="GAK31717.1"/>
    <property type="molecule type" value="Genomic_DNA"/>
</dbReference>
<dbReference type="STRING" id="1329250.WOSG25_140190"/>
<dbReference type="InterPro" id="IPR014718">
    <property type="entry name" value="GH-type_carb-bd"/>
</dbReference>
<evidence type="ECO:0000256" key="1">
    <source>
        <dbReference type="ARBA" id="ARBA00001412"/>
    </source>
</evidence>
<dbReference type="GO" id="GO:0004565">
    <property type="term" value="F:beta-galactosidase activity"/>
    <property type="evidence" value="ECO:0007669"/>
    <property type="project" value="UniProtKB-EC"/>
</dbReference>
<dbReference type="InterPro" id="IPR023232">
    <property type="entry name" value="Glyco_hydro_2_AS"/>
</dbReference>
<keyword evidence="10" id="KW-1185">Reference proteome</keyword>
<organism evidence="9 10">
    <name type="scientific">Weissella oryzae (strain DSM 25784 / JCM 18191 / LMG 30913 / SG25)</name>
    <dbReference type="NCBI Taxonomy" id="1329250"/>
    <lineage>
        <taxon>Bacteria</taxon>
        <taxon>Bacillati</taxon>
        <taxon>Bacillota</taxon>
        <taxon>Bacilli</taxon>
        <taxon>Lactobacillales</taxon>
        <taxon>Lactobacillaceae</taxon>
        <taxon>Weissella</taxon>
    </lineage>
</organism>
<dbReference type="Gene3D" id="2.70.98.10">
    <property type="match status" value="1"/>
</dbReference>
<gene>
    <name evidence="9" type="primary">lacZ</name>
    <name evidence="9" type="ORF">WOSG25_140190</name>
</gene>
<dbReference type="EC" id="3.2.1.23" evidence="3"/>
<dbReference type="FunFam" id="3.20.20.80:FF:000018">
    <property type="entry name" value="Beta-galactosidase"/>
    <property type="match status" value="1"/>
</dbReference>
<dbReference type="InterPro" id="IPR013783">
    <property type="entry name" value="Ig-like_fold"/>
</dbReference>
<dbReference type="Pfam" id="PF02929">
    <property type="entry name" value="Bgal_small_N"/>
    <property type="match status" value="1"/>
</dbReference>
<evidence type="ECO:0000256" key="2">
    <source>
        <dbReference type="ARBA" id="ARBA00007401"/>
    </source>
</evidence>
<dbReference type="InterPro" id="IPR006104">
    <property type="entry name" value="Glyco_hydro_2_N"/>
</dbReference>
<dbReference type="Pfam" id="PF02837">
    <property type="entry name" value="Glyco_hydro_2_N"/>
    <property type="match status" value="1"/>
</dbReference>
<dbReference type="PROSITE" id="PS00608">
    <property type="entry name" value="GLYCOSYL_HYDROL_F2_2"/>
    <property type="match status" value="1"/>
</dbReference>
<dbReference type="SMART" id="SM01038">
    <property type="entry name" value="Bgal_small_N"/>
    <property type="match status" value="1"/>
</dbReference>
<dbReference type="InterPro" id="IPR006102">
    <property type="entry name" value="Ig-like_GH2"/>
</dbReference>
<dbReference type="InterPro" id="IPR011013">
    <property type="entry name" value="Gal_mutarotase_sf_dom"/>
</dbReference>
<feature type="domain" description="Beta galactosidase small chain/" evidence="8">
    <location>
        <begin position="721"/>
        <end position="992"/>
    </location>
</feature>
<evidence type="ECO:0000256" key="3">
    <source>
        <dbReference type="ARBA" id="ARBA00012756"/>
    </source>
</evidence>
<keyword evidence="5" id="KW-0378">Hydrolase</keyword>
<evidence type="ECO:0000313" key="10">
    <source>
        <dbReference type="Proteomes" id="UP000030643"/>
    </source>
</evidence>
<accession>A0A069CWG0</accession>
<dbReference type="InterPro" id="IPR004199">
    <property type="entry name" value="B-gal_small/dom_5"/>
</dbReference>
<evidence type="ECO:0000256" key="4">
    <source>
        <dbReference type="ARBA" id="ARBA00013303"/>
    </source>
</evidence>
<dbReference type="Gene3D" id="2.60.120.260">
    <property type="entry name" value="Galactose-binding domain-like"/>
    <property type="match status" value="1"/>
</dbReference>
<dbReference type="Proteomes" id="UP000030643">
    <property type="component" value="Unassembled WGS sequence"/>
</dbReference>
<dbReference type="Pfam" id="PF16353">
    <property type="entry name" value="LacZ_4"/>
    <property type="match status" value="1"/>
</dbReference>
<dbReference type="PANTHER" id="PTHR46323">
    <property type="entry name" value="BETA-GALACTOSIDASE"/>
    <property type="match status" value="1"/>
</dbReference>
<dbReference type="OrthoDB" id="9762066at2"/>
<keyword evidence="6" id="KW-0326">Glycosidase</keyword>
<dbReference type="AlphaFoldDB" id="A0A069CWG0"/>
<evidence type="ECO:0000256" key="5">
    <source>
        <dbReference type="ARBA" id="ARBA00022801"/>
    </source>
</evidence>
<dbReference type="eggNOG" id="COG3250">
    <property type="taxonomic scope" value="Bacteria"/>
</dbReference>
<dbReference type="RefSeq" id="WP_027699654.1">
    <property type="nucleotide sequence ID" value="NZ_DF820497.1"/>
</dbReference>
<dbReference type="InterPro" id="IPR006101">
    <property type="entry name" value="Glyco_hydro_2"/>
</dbReference>
<dbReference type="GO" id="GO:0030246">
    <property type="term" value="F:carbohydrate binding"/>
    <property type="evidence" value="ECO:0007669"/>
    <property type="project" value="InterPro"/>
</dbReference>
<evidence type="ECO:0000313" key="9">
    <source>
        <dbReference type="EMBL" id="GAK31717.1"/>
    </source>
</evidence>
<dbReference type="NCBIfam" id="NF007074">
    <property type="entry name" value="PRK09525.1"/>
    <property type="match status" value="1"/>
</dbReference>
<dbReference type="Pfam" id="PF00703">
    <property type="entry name" value="Glyco_hydro_2"/>
    <property type="match status" value="1"/>
</dbReference>
<evidence type="ECO:0000256" key="6">
    <source>
        <dbReference type="ARBA" id="ARBA00023295"/>
    </source>
</evidence>
<name>A0A069CWG0_WEIOS</name>
<comment type="similarity">
    <text evidence="2">Belongs to the glycosyl hydrolase 2 family.</text>
</comment>
<protein>
    <recommendedName>
        <fullName evidence="4">Beta-galactosidase</fullName>
        <ecNumber evidence="3">3.2.1.23</ecNumber>
    </recommendedName>
    <alternativeName>
        <fullName evidence="7">Lactase</fullName>
    </alternativeName>
</protein>
<dbReference type="SUPFAM" id="SSF49303">
    <property type="entry name" value="beta-Galactosidase/glucuronidase domain"/>
    <property type="match status" value="2"/>
</dbReference>
<dbReference type="Pfam" id="PF02836">
    <property type="entry name" value="Glyco_hydro_2_C"/>
    <property type="match status" value="1"/>
</dbReference>
<dbReference type="InterPro" id="IPR050347">
    <property type="entry name" value="Bact_Beta-galactosidase"/>
</dbReference>
<dbReference type="Gene3D" id="2.60.40.10">
    <property type="entry name" value="Immunoglobulins"/>
    <property type="match status" value="2"/>
</dbReference>
<evidence type="ECO:0000259" key="8">
    <source>
        <dbReference type="SMART" id="SM01038"/>
    </source>
</evidence>
<dbReference type="SUPFAM" id="SSF51445">
    <property type="entry name" value="(Trans)glycosidases"/>
    <property type="match status" value="1"/>
</dbReference>
<reference evidence="10" key="1">
    <citation type="journal article" date="2014" name="Genome Announc.">
        <title>Draft genome sequence of Weissella oryzae SG25T, isolated from fermented rice grains.</title>
        <authorList>
            <person name="Tanizawa Y."/>
            <person name="Fujisawa T."/>
            <person name="Mochizuki T."/>
            <person name="Kaminuma E."/>
            <person name="Suzuki Y."/>
            <person name="Nakamura Y."/>
            <person name="Tohno M."/>
        </authorList>
    </citation>
    <scope>NUCLEOTIDE SEQUENCE [LARGE SCALE GENOMIC DNA]</scope>
    <source>
        <strain evidence="10">DSM 25784 / JCM 18191 / LMG 30913 / SG25</strain>
    </source>
</reference>
<dbReference type="InterPro" id="IPR008979">
    <property type="entry name" value="Galactose-bd-like_sf"/>
</dbReference>
<dbReference type="SUPFAM" id="SSF49785">
    <property type="entry name" value="Galactose-binding domain-like"/>
    <property type="match status" value="1"/>
</dbReference>
<dbReference type="InterPro" id="IPR032312">
    <property type="entry name" value="LacZ_4"/>
</dbReference>
<sequence>MQNFKEILARKDWETLGVTSINRLPMHTPMDFAGKQSLDGQWGFEHFSNVGLLPDEWLASPQASITIPVPSNWQLEHQDATDVPIYTNVAYPIPVNPPLVPVDTPIGAYSKTFTLDPAWLASGNIHLSFGAVGSAFHAWLNGEYLGYSEDSRLAAEFDISTLAKADNLLKVVVFRWSKGTYLEDQDMWRLSGIFRSVEVLHLNAIHLTDYQIVTDLDADFDHAEIKVDSQVNGAEKQAQLELALYDGDVLLDQQKGFTAKFTLADPILWSDEIPHLYRVILTLKNLAGEVVQVEEKRVGIRRVEVQDGLLQINDKPVLIRGVNKHEFTPDHGYVVDEATMRSDIQQLKANNFNAVRLSHYPNDPRWYDLCDEYGIYLVDEANIETHGMTPVNRLTDDPAWLPQMMERLTRMVLRDRNHPSIIIWSLGNESGYGRNHQAMYAWLKSFDPTRPVQYEGSGLIMSATDILVPMYARMFDSAPTAPNSLFTLQSLPNENRPIILCEYAHDMGNSLGGFDKYWQAFHKFPKLQGGFIWDWVDQGLAKDGDFAYGGDFGDQPNDRQFSLDGLLFPDRKAKPALAEVKYWQQYFIFNLEKDVLGRAQALTVHNDYLFRTADHESITLELVQFSNQAQADAQVLFTQTQTLDLLAGADLRFELPEFTRDLRKFTVLNVRVNITEARPNLPVGFELAHDQFILNRPLLGAVASPVKPGDFIIERADHELAIQVAGQTLKFDETNGQLIHWQNAAGVEQLLSGLTDQFSRAPLDNDIGVSEVEHIDPNAWYERWKQAGYYDLTSKLLAFDLVTSDQAVTITSQVSYDEAFLSQKHFVITADGRVDLQVDVWRSLDLPAPARIGLSLELKPTGTDFAYLGLGPDENYADRQGTATLGQYRLPISGANTPYIFPSDSGLRTQVYALNYGNLQVTGQAFNFNLSPYSQAQLRQARHRTELKAEAGMWLNLDGFHMGIGGDDSWSPSVATEYLLTAGHYSYNLNLRLQ</sequence>
<comment type="catalytic activity">
    <reaction evidence="1">
        <text>Hydrolysis of terminal non-reducing beta-D-galactose residues in beta-D-galactosides.</text>
        <dbReference type="EC" id="3.2.1.23"/>
    </reaction>
</comment>
<dbReference type="PANTHER" id="PTHR46323:SF2">
    <property type="entry name" value="BETA-GALACTOSIDASE"/>
    <property type="match status" value="1"/>
</dbReference>
<dbReference type="PRINTS" id="PR00132">
    <property type="entry name" value="GLHYDRLASE2"/>
</dbReference>
<dbReference type="Gene3D" id="3.20.20.80">
    <property type="entry name" value="Glycosidases"/>
    <property type="match status" value="1"/>
</dbReference>
<dbReference type="SUPFAM" id="SSF74650">
    <property type="entry name" value="Galactose mutarotase-like"/>
    <property type="match status" value="1"/>
</dbReference>